<sequence length="829" mass="89471">MTRTLRFAMLIPASALLLAACATQQIAGAEDEGAGAQDHRVQIVRTAEGTPHIRASNWQDLGFGYGYVQAQDELCTMGEAFVTYRGERSRYFGAEGRADATSSFGMPRNLDADFFFRFMLDDAAVARYRAAQPAHMQKLVSGFAEGYDRYVGELAHGEHALAQAQCRGKPWVTPISADDVYRRLMAAMLAGGATRFIDAIVRAHPPEDTVPPAAAADTPRRDDTTIAAQSQSQSSSQFEVGGGHGIGSNALAFGAGRAQDGHSLLFGNPHWFWRGPDRFYQAQLTIPGQLDVAGVSFLGVPVIVIGFNRNVAWTHTVSTARRFGIFELKLVPGHPTEYLYDGRVQKLDAVPVTVQVRNADGTLAPVTRTLYRSRFGPLVDLSSMARPLQWSDARAFALRDVNADNTEAFENFLEWGRADSLDTFIATQKRFAAMPWVNTVAIGRNDPRVWYADIGAVPNVPDTLAARCTTALGHAFDAKVPGVPFFDGSDPACAWSGANGASSERLPVQAMPGLLRDDYVGNFNGSFWLSNPAAPLTGYARIMGETGTPQSLRTRLGHTIAAQLLAQPGGVTRDALERRVLDSESMSATLMRKPVLDALCATQQRAPLVPLMSPTDTPDKKANVVNLTEACQVLRAWDGSGSADSRGANLWDAFWREASKIPAQQLYATPFDPVRPLDTPAGLKADDPALAQALAKAVVAMSKAGLALDSTRSQQLYSQRGDVRYPLYGGCDFAGYFTSACLDGMIARSAAAPDGDLHGNSYVQVVTFDEHGPQADTMLAPSEADDPASPHYAEGTARYAHKMWTRFLFDQAAAEAAQGSHTEVLDSGH</sequence>
<dbReference type="Proteomes" id="UP000237381">
    <property type="component" value="Unassembled WGS sequence"/>
</dbReference>
<evidence type="ECO:0000256" key="7">
    <source>
        <dbReference type="SAM" id="SignalP"/>
    </source>
</evidence>
<evidence type="ECO:0000313" key="9">
    <source>
        <dbReference type="Proteomes" id="UP000237381"/>
    </source>
</evidence>
<evidence type="ECO:0000256" key="4">
    <source>
        <dbReference type="ARBA" id="ARBA00023145"/>
    </source>
</evidence>
<keyword evidence="9" id="KW-1185">Reference proteome</keyword>
<dbReference type="RefSeq" id="WP_103704821.1">
    <property type="nucleotide sequence ID" value="NZ_PQGA01000006.1"/>
</dbReference>
<proteinExistence type="inferred from homology"/>
<dbReference type="PANTHER" id="PTHR34218:SF3">
    <property type="entry name" value="ACYL-HOMOSERINE LACTONE ACYLASE PVDQ"/>
    <property type="match status" value="1"/>
</dbReference>
<dbReference type="Pfam" id="PF01804">
    <property type="entry name" value="Penicil_amidase"/>
    <property type="match status" value="1"/>
</dbReference>
<dbReference type="InterPro" id="IPR014395">
    <property type="entry name" value="Pen/GL7ACA/AHL_acylase"/>
</dbReference>
<dbReference type="SUPFAM" id="SSF56235">
    <property type="entry name" value="N-terminal nucleophile aminohydrolases (Ntn hydrolases)"/>
    <property type="match status" value="1"/>
</dbReference>
<dbReference type="InterPro" id="IPR023343">
    <property type="entry name" value="Penicillin_amidase_dom1"/>
</dbReference>
<dbReference type="EMBL" id="PQGA01000006">
    <property type="protein sequence ID" value="POR51575.1"/>
    <property type="molecule type" value="Genomic_DNA"/>
</dbReference>
<dbReference type="GO" id="GO:0017000">
    <property type="term" value="P:antibiotic biosynthetic process"/>
    <property type="evidence" value="ECO:0007669"/>
    <property type="project" value="InterPro"/>
</dbReference>
<comment type="caution">
    <text evidence="8">The sequence shown here is derived from an EMBL/GenBank/DDBJ whole genome shotgun (WGS) entry which is preliminary data.</text>
</comment>
<organism evidence="8 9">
    <name type="scientific">Paraburkholderia eburnea</name>
    <dbReference type="NCBI Taxonomy" id="1189126"/>
    <lineage>
        <taxon>Bacteria</taxon>
        <taxon>Pseudomonadati</taxon>
        <taxon>Pseudomonadota</taxon>
        <taxon>Betaproteobacteria</taxon>
        <taxon>Burkholderiales</taxon>
        <taxon>Burkholderiaceae</taxon>
        <taxon>Paraburkholderia</taxon>
    </lineage>
</organism>
<evidence type="ECO:0000313" key="8">
    <source>
        <dbReference type="EMBL" id="POR51575.1"/>
    </source>
</evidence>
<dbReference type="Gene3D" id="3.60.20.10">
    <property type="entry name" value="Glutamine Phosphoribosylpyrophosphate, subunit 1, domain 1"/>
    <property type="match status" value="1"/>
</dbReference>
<dbReference type="AlphaFoldDB" id="A0A2S4MAA5"/>
<dbReference type="GO" id="GO:0016811">
    <property type="term" value="F:hydrolase activity, acting on carbon-nitrogen (but not peptide) bonds, in linear amides"/>
    <property type="evidence" value="ECO:0007669"/>
    <property type="project" value="InterPro"/>
</dbReference>
<dbReference type="InterPro" id="IPR002692">
    <property type="entry name" value="S45"/>
</dbReference>
<dbReference type="Gene3D" id="1.10.439.10">
    <property type="entry name" value="Penicillin Amidohydrolase, domain 1"/>
    <property type="match status" value="1"/>
</dbReference>
<evidence type="ECO:0000256" key="3">
    <source>
        <dbReference type="ARBA" id="ARBA00022801"/>
    </source>
</evidence>
<dbReference type="InterPro" id="IPR029055">
    <property type="entry name" value="Ntn_hydrolases_N"/>
</dbReference>
<name>A0A2S4MAA5_9BURK</name>
<gene>
    <name evidence="8" type="ORF">B0G62_106109</name>
</gene>
<dbReference type="PROSITE" id="PS51257">
    <property type="entry name" value="PROKAR_LIPOPROTEIN"/>
    <property type="match status" value="1"/>
</dbReference>
<dbReference type="PANTHER" id="PTHR34218">
    <property type="entry name" value="PEPTIDASE S45 PENICILLIN AMIDASE"/>
    <property type="match status" value="1"/>
</dbReference>
<feature type="chain" id="PRO_5015628481" evidence="7">
    <location>
        <begin position="20"/>
        <end position="829"/>
    </location>
</feature>
<keyword evidence="2 7" id="KW-0732">Signal</keyword>
<keyword evidence="4" id="KW-0865">Zymogen</keyword>
<evidence type="ECO:0000256" key="6">
    <source>
        <dbReference type="SAM" id="MobiDB-lite"/>
    </source>
</evidence>
<dbReference type="InterPro" id="IPR043147">
    <property type="entry name" value="Penicillin_amidase_A-knob"/>
</dbReference>
<dbReference type="PIRSF" id="PIRSF001227">
    <property type="entry name" value="Pen_acylase"/>
    <property type="match status" value="1"/>
</dbReference>
<comment type="similarity">
    <text evidence="1">Belongs to the peptidase S45 family.</text>
</comment>
<protein>
    <submittedName>
        <fullName evidence="8">Acyl-homoserine-lactone acylase</fullName>
    </submittedName>
</protein>
<dbReference type="InterPro" id="IPR043146">
    <property type="entry name" value="Penicillin_amidase_N_B-knob"/>
</dbReference>
<reference evidence="8 9" key="1">
    <citation type="submission" date="2018-01" db="EMBL/GenBank/DDBJ databases">
        <title>Genomic Encyclopedia of Type Strains, Phase III (KMG-III): the genomes of soil and plant-associated and newly described type strains.</title>
        <authorList>
            <person name="Whitman W."/>
        </authorList>
    </citation>
    <scope>NUCLEOTIDE SEQUENCE [LARGE SCALE GENOMIC DNA]</scope>
    <source>
        <strain evidence="8 9">JCM 18070</strain>
    </source>
</reference>
<feature type="signal peptide" evidence="7">
    <location>
        <begin position="1"/>
        <end position="19"/>
    </location>
</feature>
<dbReference type="Gene3D" id="1.10.1400.10">
    <property type="match status" value="1"/>
</dbReference>
<accession>A0A2S4MAA5</accession>
<feature type="active site" description="Nucleophile" evidence="5">
    <location>
        <position position="248"/>
    </location>
</feature>
<keyword evidence="3" id="KW-0378">Hydrolase</keyword>
<evidence type="ECO:0000256" key="1">
    <source>
        <dbReference type="ARBA" id="ARBA00006586"/>
    </source>
</evidence>
<evidence type="ECO:0000256" key="2">
    <source>
        <dbReference type="ARBA" id="ARBA00022729"/>
    </source>
</evidence>
<feature type="compositionally biased region" description="Low complexity" evidence="6">
    <location>
        <begin position="225"/>
        <end position="237"/>
    </location>
</feature>
<dbReference type="Gene3D" id="2.30.120.10">
    <property type="match status" value="1"/>
</dbReference>
<feature type="region of interest" description="Disordered" evidence="6">
    <location>
        <begin position="207"/>
        <end position="240"/>
    </location>
</feature>
<dbReference type="OrthoDB" id="9760084at2"/>
<evidence type="ECO:0000256" key="5">
    <source>
        <dbReference type="PIRSR" id="PIRSR001227-1"/>
    </source>
</evidence>